<evidence type="ECO:0000313" key="6">
    <source>
        <dbReference type="Proteomes" id="UP000002320"/>
    </source>
</evidence>
<gene>
    <name evidence="5" type="primary">6034062</name>
    <name evidence="4" type="ORF">CpipJ_CPIJ003054</name>
</gene>
<organism>
    <name type="scientific">Culex quinquefasciatus</name>
    <name type="common">Southern house mosquito</name>
    <name type="synonym">Culex pungens</name>
    <dbReference type="NCBI Taxonomy" id="7176"/>
    <lineage>
        <taxon>Eukaryota</taxon>
        <taxon>Metazoa</taxon>
        <taxon>Ecdysozoa</taxon>
        <taxon>Arthropoda</taxon>
        <taxon>Hexapoda</taxon>
        <taxon>Insecta</taxon>
        <taxon>Pterygota</taxon>
        <taxon>Neoptera</taxon>
        <taxon>Endopterygota</taxon>
        <taxon>Diptera</taxon>
        <taxon>Nematocera</taxon>
        <taxon>Culicoidea</taxon>
        <taxon>Culicidae</taxon>
        <taxon>Culicinae</taxon>
        <taxon>Culicini</taxon>
        <taxon>Culex</taxon>
        <taxon>Culex</taxon>
    </lineage>
</organism>
<feature type="signal peptide" evidence="3">
    <location>
        <begin position="1"/>
        <end position="17"/>
    </location>
</feature>
<dbReference type="EMBL" id="DS231850">
    <property type="protein sequence ID" value="EDS37102.1"/>
    <property type="molecule type" value="Genomic_DNA"/>
</dbReference>
<keyword evidence="1" id="KW-0175">Coiled coil</keyword>
<evidence type="ECO:0000313" key="4">
    <source>
        <dbReference type="EMBL" id="EDS37102.1"/>
    </source>
</evidence>
<keyword evidence="2" id="KW-0812">Transmembrane</keyword>
<reference evidence="4" key="1">
    <citation type="submission" date="2007-03" db="EMBL/GenBank/DDBJ databases">
        <title>Annotation of Culex pipiens quinquefasciatus.</title>
        <authorList>
            <consortium name="The Broad Institute Genome Sequencing Platform"/>
            <person name="Atkinson P.W."/>
            <person name="Hemingway J."/>
            <person name="Christensen B.M."/>
            <person name="Higgs S."/>
            <person name="Kodira C."/>
            <person name="Hannick L."/>
            <person name="Megy K."/>
            <person name="O'Leary S."/>
            <person name="Pearson M."/>
            <person name="Haas B.J."/>
            <person name="Mauceli E."/>
            <person name="Wortman J.R."/>
            <person name="Lee N.H."/>
            <person name="Guigo R."/>
            <person name="Stanke M."/>
            <person name="Alvarado L."/>
            <person name="Amedeo P."/>
            <person name="Antoine C.H."/>
            <person name="Arensburger P."/>
            <person name="Bidwell S.L."/>
            <person name="Crawford M."/>
            <person name="Camaro F."/>
            <person name="Devon K."/>
            <person name="Engels R."/>
            <person name="Hammond M."/>
            <person name="Howarth C."/>
            <person name="Koehrsen M."/>
            <person name="Lawson D."/>
            <person name="Montgomery P."/>
            <person name="Nene V."/>
            <person name="Nusbaum C."/>
            <person name="Puiu D."/>
            <person name="Romero-Severson J."/>
            <person name="Severson D.W."/>
            <person name="Shumway M."/>
            <person name="Sisk P."/>
            <person name="Stolte C."/>
            <person name="Zeng Q."/>
            <person name="Eisenstadt E."/>
            <person name="Fraser-Liggett C."/>
            <person name="Strausberg R."/>
            <person name="Galagan J."/>
            <person name="Birren B."/>
            <person name="Collins F.H."/>
        </authorList>
    </citation>
    <scope>NUCLEOTIDE SEQUENCE [LARGE SCALE GENOMIC DNA]</scope>
    <source>
        <strain evidence="4">JHB</strain>
    </source>
</reference>
<dbReference type="InParanoid" id="B0W6V6"/>
<dbReference type="HOGENOM" id="CLU_480008_0_0_1"/>
<dbReference type="Proteomes" id="UP000002320">
    <property type="component" value="Unassembled WGS sequence"/>
</dbReference>
<evidence type="ECO:0000256" key="1">
    <source>
        <dbReference type="SAM" id="Coils"/>
    </source>
</evidence>
<protein>
    <submittedName>
        <fullName evidence="4 5">Uncharacterized protein</fullName>
    </submittedName>
</protein>
<feature type="chain" id="PRO_5014566529" evidence="3">
    <location>
        <begin position="18"/>
        <end position="568"/>
    </location>
</feature>
<feature type="transmembrane region" description="Helical" evidence="2">
    <location>
        <begin position="547"/>
        <end position="567"/>
    </location>
</feature>
<feature type="coiled-coil region" evidence="1">
    <location>
        <begin position="91"/>
        <end position="140"/>
    </location>
</feature>
<keyword evidence="2" id="KW-1133">Transmembrane helix</keyword>
<keyword evidence="6" id="KW-1185">Reference proteome</keyword>
<keyword evidence="2" id="KW-0472">Membrane</keyword>
<evidence type="ECO:0000313" key="5">
    <source>
        <dbReference type="EnsemblMetazoa" id="CPIJ003054-PA"/>
    </source>
</evidence>
<sequence>MKILLILLATSCGSVLAANTCQTDSHDVATIKAILSEMRRGRYVSSSTKAKTTGKCRSKVKLLLLLLKKLSKKYNLMSARLVSEMEFDRLKVEYETELQNFKKQFDETKSQLSGDLKAQLEKLNEEIKSVAKEKMLLEFQLSTLQAKLQTVRRDLCLLKLRNSEISYAIDLINKMSPLSMNELEKFRRELLSHTWNFETYLRFIAGIEDLDVQAAALHDLHYSNIQSELLPGATVSLLETVLFQLADKIVDETSITTVQKSAIEKITEKVKSNVLKTYTNWADKMCTWEVRMFSVKPALDVMVSKQMQQLAELVLTRKADDQKCFLDLLATVGKCFTIGAFHVLLKTSLELYLVPILIRLLKLKDICKVVDENIQQSVATYLESVENTKFENENLNNIIKCNRNFKIHSDDSKSCVQVTVEKKSIKWGTFNSVYANTDLAKCSTFSLEVFDEKFTRFKLRDKSSGDTLTRINHSPSWKAMHNYAVSNYINGKNFNLDKDDGWFLETNATSAFLYISNQFDINVKHQSPSEHDAGCSGSIGDRLEGCYATMLAWSLAMVVALLLLVVLG</sequence>
<name>B0W6V6_CULQU</name>
<dbReference type="eggNOG" id="ENOG502TB3P">
    <property type="taxonomic scope" value="Eukaryota"/>
</dbReference>
<dbReference type="OMA" id="GTIMFDL"/>
<evidence type="ECO:0000256" key="3">
    <source>
        <dbReference type="SAM" id="SignalP"/>
    </source>
</evidence>
<dbReference type="KEGG" id="cqu:CpipJ_CPIJ003054"/>
<dbReference type="EnsemblMetazoa" id="CPIJ003054-RA">
    <property type="protein sequence ID" value="CPIJ003054-PA"/>
    <property type="gene ID" value="CPIJ003054"/>
</dbReference>
<dbReference type="AlphaFoldDB" id="B0W6V6"/>
<keyword evidence="3" id="KW-0732">Signal</keyword>
<evidence type="ECO:0000256" key="2">
    <source>
        <dbReference type="SAM" id="Phobius"/>
    </source>
</evidence>
<accession>B0W6V6</accession>
<reference evidence="5" key="2">
    <citation type="submission" date="2021-02" db="UniProtKB">
        <authorList>
            <consortium name="EnsemblMetazoa"/>
        </authorList>
    </citation>
    <scope>IDENTIFICATION</scope>
    <source>
        <strain evidence="5">JHB</strain>
    </source>
</reference>
<dbReference type="VEuPathDB" id="VectorBase:CPIJ003054"/>
<proteinExistence type="predicted"/>